<evidence type="ECO:0000313" key="3">
    <source>
        <dbReference type="EMBL" id="KPK62469.1"/>
    </source>
</evidence>
<feature type="compositionally biased region" description="Basic and acidic residues" evidence="1">
    <location>
        <begin position="53"/>
        <end position="70"/>
    </location>
</feature>
<evidence type="ECO:0000313" key="4">
    <source>
        <dbReference type="Proteomes" id="UP000051373"/>
    </source>
</evidence>
<feature type="region of interest" description="Disordered" evidence="1">
    <location>
        <begin position="53"/>
        <end position="77"/>
    </location>
</feature>
<reference evidence="3 4" key="1">
    <citation type="journal article" date="2015" name="Microbiome">
        <title>Genomic resolution of linkages in carbon, nitrogen, and sulfur cycling among widespread estuary sediment bacteria.</title>
        <authorList>
            <person name="Baker B.J."/>
            <person name="Lazar C.S."/>
            <person name="Teske A.P."/>
            <person name="Dick G.J."/>
        </authorList>
    </citation>
    <scope>NUCLEOTIDE SEQUENCE [LARGE SCALE GENOMIC DNA]</scope>
    <source>
        <strain evidence="3">SM23_42</strain>
    </source>
</reference>
<dbReference type="EMBL" id="LJUJ01000036">
    <property type="protein sequence ID" value="KPK62469.1"/>
    <property type="molecule type" value="Genomic_DNA"/>
</dbReference>
<comment type="caution">
    <text evidence="3">The sequence shown here is derived from an EMBL/GenBank/DDBJ whole genome shotgun (WGS) entry which is preliminary data.</text>
</comment>
<sequence length="77" mass="9081">MIVDIVLHSVIIAEIGGKIVRYILIALGVVVVLWIISVLIQKSDKRARERYIKEKQEQRRKEEEERERANRPSFPVR</sequence>
<keyword evidence="2" id="KW-0472">Membrane</keyword>
<gene>
    <name evidence="3" type="ORF">AMJ83_10880</name>
</gene>
<evidence type="ECO:0000256" key="2">
    <source>
        <dbReference type="SAM" id="Phobius"/>
    </source>
</evidence>
<feature type="transmembrane region" description="Helical" evidence="2">
    <location>
        <begin position="19"/>
        <end position="40"/>
    </location>
</feature>
<name>A0A0S8FP28_UNCW3</name>
<dbReference type="AlphaFoldDB" id="A0A0S8FP28"/>
<accession>A0A0S8FP28</accession>
<dbReference type="Proteomes" id="UP000051373">
    <property type="component" value="Unassembled WGS sequence"/>
</dbReference>
<organism evidence="3 4">
    <name type="scientific">candidate division WOR_3 bacterium SM23_42</name>
    <dbReference type="NCBI Taxonomy" id="1703779"/>
    <lineage>
        <taxon>Bacteria</taxon>
        <taxon>Bacteria division WOR-3</taxon>
    </lineage>
</organism>
<proteinExistence type="predicted"/>
<keyword evidence="2" id="KW-1133">Transmembrane helix</keyword>
<keyword evidence="2" id="KW-0812">Transmembrane</keyword>
<evidence type="ECO:0000256" key="1">
    <source>
        <dbReference type="SAM" id="MobiDB-lite"/>
    </source>
</evidence>
<dbReference type="STRING" id="1703779.AMJ83_10880"/>
<protein>
    <submittedName>
        <fullName evidence="3">Uncharacterized protein</fullName>
    </submittedName>
</protein>